<dbReference type="GO" id="GO:0016853">
    <property type="term" value="F:isomerase activity"/>
    <property type="evidence" value="ECO:0007669"/>
    <property type="project" value="UniProtKB-KW"/>
</dbReference>
<dbReference type="EMBL" id="SIRE01000002">
    <property type="protein sequence ID" value="TBL81695.1"/>
    <property type="molecule type" value="Genomic_DNA"/>
</dbReference>
<dbReference type="PANTHER" id="PTHR43489">
    <property type="entry name" value="ISOMERASE"/>
    <property type="match status" value="1"/>
</dbReference>
<feature type="domain" description="Xylose isomerase-like TIM barrel" evidence="2">
    <location>
        <begin position="30"/>
        <end position="264"/>
    </location>
</feature>
<dbReference type="SUPFAM" id="SSF51658">
    <property type="entry name" value="Xylose isomerase-like"/>
    <property type="match status" value="1"/>
</dbReference>
<dbReference type="InterPro" id="IPR036237">
    <property type="entry name" value="Xyl_isomerase-like_sf"/>
</dbReference>
<protein>
    <submittedName>
        <fullName evidence="3">Sugar phosphate isomerase/epimerase</fullName>
    </submittedName>
</protein>
<evidence type="ECO:0000313" key="4">
    <source>
        <dbReference type="Proteomes" id="UP000293142"/>
    </source>
</evidence>
<dbReference type="AlphaFoldDB" id="A0A4Q9DZ00"/>
<evidence type="ECO:0000256" key="1">
    <source>
        <dbReference type="ARBA" id="ARBA00023235"/>
    </source>
</evidence>
<organism evidence="3 4">
    <name type="scientific">Paenibacillus thalictri</name>
    <dbReference type="NCBI Taxonomy" id="2527873"/>
    <lineage>
        <taxon>Bacteria</taxon>
        <taxon>Bacillati</taxon>
        <taxon>Bacillota</taxon>
        <taxon>Bacilli</taxon>
        <taxon>Bacillales</taxon>
        <taxon>Paenibacillaceae</taxon>
        <taxon>Paenibacillus</taxon>
    </lineage>
</organism>
<dbReference type="Proteomes" id="UP000293142">
    <property type="component" value="Unassembled WGS sequence"/>
</dbReference>
<keyword evidence="1 3" id="KW-0413">Isomerase</keyword>
<sequence length="267" mass="30332">MRALYHKPKVGMRMVQFGWCTGIKDAGLLNTLGFDFIELALAPLQLEQPEEHKRLMEPILESPIPVKAFNIFFPGNLKIVGPEADPQRIRRYIAAAAETLVQAKASIMVLGSGGARSVPEGWERERAEQQLLQVLSWCAQEFKDTGVTLAIEPLNRKESNIINSVAEGVYYAKQINDPVVRVLADFYHMDEEKEPLTELREHKDWLAHIHLADTGRRNPGSGQYDYETFSSLLKEIGYNGMISAECKIEEPEREMAESLQFVKNMWK</sequence>
<evidence type="ECO:0000259" key="2">
    <source>
        <dbReference type="Pfam" id="PF01261"/>
    </source>
</evidence>
<reference evidence="3 4" key="1">
    <citation type="submission" date="2019-02" db="EMBL/GenBank/DDBJ databases">
        <title>Paenibacillus sp. nov., isolated from surface-sterilized tissue of Thalictrum simplex L.</title>
        <authorList>
            <person name="Tuo L."/>
        </authorList>
    </citation>
    <scope>NUCLEOTIDE SEQUENCE [LARGE SCALE GENOMIC DNA]</scope>
    <source>
        <strain evidence="3 4">N2SHLJ1</strain>
    </source>
</reference>
<dbReference type="InterPro" id="IPR050417">
    <property type="entry name" value="Sugar_Epim/Isomerase"/>
</dbReference>
<accession>A0A4Q9DZ00</accession>
<evidence type="ECO:0000313" key="3">
    <source>
        <dbReference type="EMBL" id="TBL81695.1"/>
    </source>
</evidence>
<proteinExistence type="predicted"/>
<dbReference type="OrthoDB" id="9814946at2"/>
<dbReference type="Gene3D" id="3.20.20.150">
    <property type="entry name" value="Divalent-metal-dependent TIM barrel enzymes"/>
    <property type="match status" value="1"/>
</dbReference>
<comment type="caution">
    <text evidence="3">The sequence shown here is derived from an EMBL/GenBank/DDBJ whole genome shotgun (WGS) entry which is preliminary data.</text>
</comment>
<dbReference type="Pfam" id="PF01261">
    <property type="entry name" value="AP_endonuc_2"/>
    <property type="match status" value="1"/>
</dbReference>
<keyword evidence="4" id="KW-1185">Reference proteome</keyword>
<name>A0A4Q9DZ00_9BACL</name>
<dbReference type="InterPro" id="IPR013022">
    <property type="entry name" value="Xyl_isomerase-like_TIM-brl"/>
</dbReference>
<gene>
    <name evidence="3" type="ORF">EYB31_01470</name>
</gene>